<feature type="compositionally biased region" description="Basic and acidic residues" evidence="6">
    <location>
        <begin position="383"/>
        <end position="399"/>
    </location>
</feature>
<evidence type="ECO:0000256" key="7">
    <source>
        <dbReference type="SAM" id="Phobius"/>
    </source>
</evidence>
<dbReference type="EMBL" id="JARKHS020011585">
    <property type="protein sequence ID" value="KAK8777656.1"/>
    <property type="molecule type" value="Genomic_DNA"/>
</dbReference>
<evidence type="ECO:0000256" key="4">
    <source>
        <dbReference type="ARBA" id="ARBA00022729"/>
    </source>
</evidence>
<evidence type="ECO:0000313" key="9">
    <source>
        <dbReference type="Proteomes" id="UP001321473"/>
    </source>
</evidence>
<keyword evidence="7" id="KW-0472">Membrane</keyword>
<name>A0AAQ4ESA5_AMBAM</name>
<keyword evidence="5" id="KW-0325">Glycoprotein</keyword>
<comment type="similarity">
    <text evidence="2">Belongs to the GILT family.</text>
</comment>
<dbReference type="PANTHER" id="PTHR13234">
    <property type="entry name" value="GAMMA-INTERFERON INDUCIBLE LYSOSOMAL THIOL REDUCTASE GILT"/>
    <property type="match status" value="1"/>
</dbReference>
<dbReference type="InterPro" id="IPR004911">
    <property type="entry name" value="Interferon-induced_GILT"/>
</dbReference>
<dbReference type="AlphaFoldDB" id="A0AAQ4ESA5"/>
<comment type="subcellular location">
    <subcellularLocation>
        <location evidence="1">Secreted</location>
    </subcellularLocation>
</comment>
<evidence type="ECO:0000256" key="2">
    <source>
        <dbReference type="ARBA" id="ARBA00005679"/>
    </source>
</evidence>
<dbReference type="Proteomes" id="UP001321473">
    <property type="component" value="Unassembled WGS sequence"/>
</dbReference>
<dbReference type="PANTHER" id="PTHR13234:SF8">
    <property type="entry name" value="GAMMA-INTERFERON-INDUCIBLE LYSOSOMAL THIOL REDUCTASE"/>
    <property type="match status" value="1"/>
</dbReference>
<gene>
    <name evidence="8" type="ORF">V5799_028991</name>
</gene>
<evidence type="ECO:0000256" key="3">
    <source>
        <dbReference type="ARBA" id="ARBA00022525"/>
    </source>
</evidence>
<feature type="compositionally biased region" description="Polar residues" evidence="6">
    <location>
        <begin position="361"/>
        <end position="379"/>
    </location>
</feature>
<evidence type="ECO:0000256" key="1">
    <source>
        <dbReference type="ARBA" id="ARBA00004613"/>
    </source>
</evidence>
<protein>
    <recommendedName>
        <fullName evidence="10">Gamma-interferon inducible lysosomal thiol reductase</fullName>
    </recommendedName>
</protein>
<keyword evidence="7" id="KW-0812">Transmembrane</keyword>
<proteinExistence type="inferred from homology"/>
<evidence type="ECO:0008006" key="10">
    <source>
        <dbReference type="Google" id="ProtNLM"/>
    </source>
</evidence>
<sequence length="399" mass="43352">MGVDGDDEKRKLKKPLVVKYVCLAFCLVFLVLLAFSLAYPLRYLFAKRVVVDNATENSGVNSNITGDAAPDDFLASDAGFKGEFSSTKKPPHSEFTPLPTTPPPTTPESTTTSQSTTAPTPVAPTPQSTTKPSTETATSTGGGVRRHPRHVISPSSTNHTNSSGTSNTKEYMHGKKITLQVAYDCYCPRSRQFIVSQLLPVYEELRDYLNLTLLPTSRAKNKTEGNSAIISVECEPGNKECQSSMVQTCVLNHVEETLTAVKIIACMSNSSDPHAVGHSCVKKYGLEWQLVDLCVTEKGKLYMLDVSQKVSRISGDLGSGPLVSVLDEKQRVVQLEGETNLLDLVCNQMHHDHKACAGRRNGTTISTPNDVAGNYSVTARPSKPKEKSSKQDEAMMGRP</sequence>
<feature type="region of interest" description="Disordered" evidence="6">
    <location>
        <begin position="80"/>
        <end position="169"/>
    </location>
</feature>
<feature type="compositionally biased region" description="Low complexity" evidence="6">
    <location>
        <begin position="107"/>
        <end position="139"/>
    </location>
</feature>
<dbReference type="GO" id="GO:0016671">
    <property type="term" value="F:oxidoreductase activity, acting on a sulfur group of donors, disulfide as acceptor"/>
    <property type="evidence" value="ECO:0007669"/>
    <property type="project" value="InterPro"/>
</dbReference>
<dbReference type="GO" id="GO:0005576">
    <property type="term" value="C:extracellular region"/>
    <property type="evidence" value="ECO:0007669"/>
    <property type="project" value="UniProtKB-SubCell"/>
</dbReference>
<evidence type="ECO:0000256" key="5">
    <source>
        <dbReference type="ARBA" id="ARBA00023180"/>
    </source>
</evidence>
<dbReference type="Pfam" id="PF03227">
    <property type="entry name" value="GILT"/>
    <property type="match status" value="1"/>
</dbReference>
<evidence type="ECO:0000313" key="8">
    <source>
        <dbReference type="EMBL" id="KAK8777656.1"/>
    </source>
</evidence>
<keyword evidence="3" id="KW-0964">Secreted</keyword>
<evidence type="ECO:0000256" key="6">
    <source>
        <dbReference type="SAM" id="MobiDB-lite"/>
    </source>
</evidence>
<keyword evidence="7" id="KW-1133">Transmembrane helix</keyword>
<keyword evidence="9" id="KW-1185">Reference proteome</keyword>
<organism evidence="8 9">
    <name type="scientific">Amblyomma americanum</name>
    <name type="common">Lone star tick</name>
    <dbReference type="NCBI Taxonomy" id="6943"/>
    <lineage>
        <taxon>Eukaryota</taxon>
        <taxon>Metazoa</taxon>
        <taxon>Ecdysozoa</taxon>
        <taxon>Arthropoda</taxon>
        <taxon>Chelicerata</taxon>
        <taxon>Arachnida</taxon>
        <taxon>Acari</taxon>
        <taxon>Parasitiformes</taxon>
        <taxon>Ixodida</taxon>
        <taxon>Ixodoidea</taxon>
        <taxon>Ixodidae</taxon>
        <taxon>Amblyomminae</taxon>
        <taxon>Amblyomma</taxon>
    </lineage>
</organism>
<comment type="caution">
    <text evidence="8">The sequence shown here is derived from an EMBL/GenBank/DDBJ whole genome shotgun (WGS) entry which is preliminary data.</text>
</comment>
<feature type="region of interest" description="Disordered" evidence="6">
    <location>
        <begin position="358"/>
        <end position="399"/>
    </location>
</feature>
<feature type="transmembrane region" description="Helical" evidence="7">
    <location>
        <begin position="20"/>
        <end position="41"/>
    </location>
</feature>
<accession>A0AAQ4ESA5</accession>
<reference evidence="8 9" key="1">
    <citation type="journal article" date="2023" name="Arcadia Sci">
        <title>De novo assembly of a long-read Amblyomma americanum tick genome.</title>
        <authorList>
            <person name="Chou S."/>
            <person name="Poskanzer K.E."/>
            <person name="Rollins M."/>
            <person name="Thuy-Boun P.S."/>
        </authorList>
    </citation>
    <scope>NUCLEOTIDE SEQUENCE [LARGE SCALE GENOMIC DNA]</scope>
    <source>
        <strain evidence="8">F_SG_1</strain>
        <tissue evidence="8">Salivary glands</tissue>
    </source>
</reference>
<keyword evidence="4" id="KW-0732">Signal</keyword>
<feature type="compositionally biased region" description="Low complexity" evidence="6">
    <location>
        <begin position="153"/>
        <end position="168"/>
    </location>
</feature>